<reference evidence="1" key="1">
    <citation type="submission" date="2016-10" db="EMBL/GenBank/DDBJ databases">
        <title>Sequence of Gallionella enrichment culture.</title>
        <authorList>
            <person name="Poehlein A."/>
            <person name="Muehling M."/>
            <person name="Daniel R."/>
        </authorList>
    </citation>
    <scope>NUCLEOTIDE SEQUENCE</scope>
</reference>
<evidence type="ECO:0000313" key="1">
    <source>
        <dbReference type="EMBL" id="OIQ97615.1"/>
    </source>
</evidence>
<dbReference type="Gene3D" id="3.30.420.10">
    <property type="entry name" value="Ribonuclease H-like superfamily/Ribonuclease H"/>
    <property type="match status" value="1"/>
</dbReference>
<proteinExistence type="predicted"/>
<accession>A0A1J5S0C9</accession>
<organism evidence="1">
    <name type="scientific">mine drainage metagenome</name>
    <dbReference type="NCBI Taxonomy" id="410659"/>
    <lineage>
        <taxon>unclassified sequences</taxon>
        <taxon>metagenomes</taxon>
        <taxon>ecological metagenomes</taxon>
    </lineage>
</organism>
<sequence>MTMARPSFEDLEHPGYSDDTRRLRVFFDTEFSDLVADPKLISIGLVDETGERTFYAELAHVMSAAQVSF</sequence>
<comment type="caution">
    <text evidence="1">The sequence shown here is derived from an EMBL/GenBank/DDBJ whole genome shotgun (WGS) entry which is preliminary data.</text>
</comment>
<dbReference type="AlphaFoldDB" id="A0A1J5S0C9"/>
<gene>
    <name evidence="1" type="ORF">GALL_203740</name>
</gene>
<protein>
    <submittedName>
        <fullName evidence="1">Uncharacterized protein</fullName>
    </submittedName>
</protein>
<dbReference type="EMBL" id="MLJW01000130">
    <property type="protein sequence ID" value="OIQ97615.1"/>
    <property type="molecule type" value="Genomic_DNA"/>
</dbReference>
<name>A0A1J5S0C9_9ZZZZ</name>
<dbReference type="InterPro" id="IPR036397">
    <property type="entry name" value="RNaseH_sf"/>
</dbReference>
<dbReference type="GO" id="GO:0003676">
    <property type="term" value="F:nucleic acid binding"/>
    <property type="evidence" value="ECO:0007669"/>
    <property type="project" value="InterPro"/>
</dbReference>